<feature type="domain" description="CCHC-type" evidence="4">
    <location>
        <begin position="116"/>
        <end position="130"/>
    </location>
</feature>
<dbReference type="EMBL" id="KZ302589">
    <property type="protein sequence ID" value="PFH45059.1"/>
    <property type="molecule type" value="Genomic_DNA"/>
</dbReference>
<keyword evidence="2" id="KW-0479">Metal-binding</keyword>
<dbReference type="InterPro" id="IPR036875">
    <property type="entry name" value="Znf_CCHC_sf"/>
</dbReference>
<evidence type="ECO:0000256" key="2">
    <source>
        <dbReference type="PROSITE-ProRule" id="PRU00047"/>
    </source>
</evidence>
<dbReference type="Proteomes" id="UP000242287">
    <property type="component" value="Unassembled WGS sequence"/>
</dbReference>
<keyword evidence="2" id="KW-0863">Zinc-finger</keyword>
<feature type="region of interest" description="Disordered" evidence="3">
    <location>
        <begin position="82"/>
        <end position="105"/>
    </location>
</feature>
<evidence type="ECO:0000256" key="1">
    <source>
        <dbReference type="ARBA" id="ARBA00022664"/>
    </source>
</evidence>
<dbReference type="SUPFAM" id="SSF57756">
    <property type="entry name" value="Retrovirus zinc finger-like domains"/>
    <property type="match status" value="1"/>
</dbReference>
<dbReference type="OrthoDB" id="3040543at2759"/>
<dbReference type="STRING" id="703135.A0A2A9N6B4"/>
<dbReference type="Gene3D" id="4.10.60.10">
    <property type="entry name" value="Zinc finger, CCHC-type"/>
    <property type="match status" value="1"/>
</dbReference>
<feature type="compositionally biased region" description="Polar residues" evidence="3">
    <location>
        <begin position="89"/>
        <end position="101"/>
    </location>
</feature>
<protein>
    <recommendedName>
        <fullName evidence="4">CCHC-type domain-containing protein</fullName>
    </recommendedName>
</protein>
<evidence type="ECO:0000313" key="5">
    <source>
        <dbReference type="EMBL" id="PFH45059.1"/>
    </source>
</evidence>
<feature type="non-terminal residue" evidence="5">
    <location>
        <position position="130"/>
    </location>
</feature>
<accession>A0A2A9N6B4</accession>
<sequence>IKQGNKSAEEHVQLFKQSYMHSGFREMACIHKFKCSLNTPLLEKLMAVPDLPTTLEKWYDLTIRLDRQLQQAVVECKIFAAQGGKGDANPNTQSKSTQPAHNPNAMDIDCNRAQKRCYNCSQIGHFARAC</sequence>
<evidence type="ECO:0000259" key="4">
    <source>
        <dbReference type="PROSITE" id="PS50158"/>
    </source>
</evidence>
<name>A0A2A9N6B4_9AGAR</name>
<dbReference type="PROSITE" id="PS50158">
    <property type="entry name" value="ZF_CCHC"/>
    <property type="match status" value="1"/>
</dbReference>
<dbReference type="GO" id="GO:0003676">
    <property type="term" value="F:nucleic acid binding"/>
    <property type="evidence" value="ECO:0007669"/>
    <property type="project" value="InterPro"/>
</dbReference>
<proteinExistence type="predicted"/>
<dbReference type="AlphaFoldDB" id="A0A2A9N6B4"/>
<reference evidence="5 6" key="1">
    <citation type="submission" date="2014-02" db="EMBL/GenBank/DDBJ databases">
        <title>Transposable element dynamics among asymbiotic and ectomycorrhizal Amanita fungi.</title>
        <authorList>
            <consortium name="DOE Joint Genome Institute"/>
            <person name="Hess J."/>
            <person name="Skrede I."/>
            <person name="Wolfe B."/>
            <person name="LaButti K."/>
            <person name="Ohm R.A."/>
            <person name="Grigoriev I.V."/>
            <person name="Pringle A."/>
        </authorList>
    </citation>
    <scope>NUCLEOTIDE SEQUENCE [LARGE SCALE GENOMIC DNA]</scope>
    <source>
        <strain evidence="5 6">SKay4041</strain>
    </source>
</reference>
<feature type="non-terminal residue" evidence="5">
    <location>
        <position position="1"/>
    </location>
</feature>
<dbReference type="InterPro" id="IPR001878">
    <property type="entry name" value="Znf_CCHC"/>
</dbReference>
<evidence type="ECO:0000256" key="3">
    <source>
        <dbReference type="SAM" id="MobiDB-lite"/>
    </source>
</evidence>
<keyword evidence="1" id="KW-0507">mRNA processing</keyword>
<organism evidence="5 6">
    <name type="scientific">Amanita thiersii Skay4041</name>
    <dbReference type="NCBI Taxonomy" id="703135"/>
    <lineage>
        <taxon>Eukaryota</taxon>
        <taxon>Fungi</taxon>
        <taxon>Dikarya</taxon>
        <taxon>Basidiomycota</taxon>
        <taxon>Agaricomycotina</taxon>
        <taxon>Agaricomycetes</taxon>
        <taxon>Agaricomycetidae</taxon>
        <taxon>Agaricales</taxon>
        <taxon>Pluteineae</taxon>
        <taxon>Amanitaceae</taxon>
        <taxon>Amanita</taxon>
    </lineage>
</organism>
<evidence type="ECO:0000313" key="6">
    <source>
        <dbReference type="Proteomes" id="UP000242287"/>
    </source>
</evidence>
<dbReference type="GO" id="GO:0006397">
    <property type="term" value="P:mRNA processing"/>
    <property type="evidence" value="ECO:0007669"/>
    <property type="project" value="UniProtKB-KW"/>
</dbReference>
<dbReference type="Pfam" id="PF00098">
    <property type="entry name" value="zf-CCHC"/>
    <property type="match status" value="1"/>
</dbReference>
<gene>
    <name evidence="5" type="ORF">AMATHDRAFT_111605</name>
</gene>
<keyword evidence="6" id="KW-1185">Reference proteome</keyword>
<dbReference type="GO" id="GO:0008270">
    <property type="term" value="F:zinc ion binding"/>
    <property type="evidence" value="ECO:0007669"/>
    <property type="project" value="UniProtKB-KW"/>
</dbReference>
<keyword evidence="2" id="KW-0862">Zinc</keyword>